<proteinExistence type="predicted"/>
<dbReference type="NCBIfam" id="TIGR01076">
    <property type="entry name" value="sortase_fam"/>
    <property type="match status" value="1"/>
</dbReference>
<dbReference type="Proteomes" id="UP000176665">
    <property type="component" value="Unassembled WGS sequence"/>
</dbReference>
<dbReference type="InterPro" id="IPR023365">
    <property type="entry name" value="Sortase_dom-sf"/>
</dbReference>
<sequence>MKLNKDVVKFIIIRTVGNFLVLTSLLGIVLTLGPAGYLEAAYRINQIRNIRYEVFFRPAKAEPVEIADQLIPTPTYVPPNNTFFGQIAGGDKIEIIEPVSTQFGIVIPKIGANAPIIPNVDPSNPKLFLPILKQGVAHALGTVFPGVIGNIYLFAHSTDNFWNVGRYNAIFYLLKEMENGDEINLIYKGNRYIYRVTNKLIISPTDVEYLTKQTNYEQLTLQTCWPPGTTFKRLIVIARPEKDLNQSL</sequence>
<dbReference type="Gene3D" id="2.40.260.10">
    <property type="entry name" value="Sortase"/>
    <property type="match status" value="1"/>
</dbReference>
<accession>A0A1F5YSF4</accession>
<dbReference type="InterPro" id="IPR005754">
    <property type="entry name" value="Sortase"/>
</dbReference>
<name>A0A1F5YSF4_9BACT</name>
<dbReference type="Pfam" id="PF04203">
    <property type="entry name" value="Sortase"/>
    <property type="match status" value="1"/>
</dbReference>
<reference evidence="2 3" key="1">
    <citation type="journal article" date="2016" name="Nat. Commun.">
        <title>Thousands of microbial genomes shed light on interconnected biogeochemical processes in an aquifer system.</title>
        <authorList>
            <person name="Anantharaman K."/>
            <person name="Brown C.T."/>
            <person name="Hug L.A."/>
            <person name="Sharon I."/>
            <person name="Castelle C.J."/>
            <person name="Probst A.J."/>
            <person name="Thomas B.C."/>
            <person name="Singh A."/>
            <person name="Wilkins M.J."/>
            <person name="Karaoz U."/>
            <person name="Brodie E.L."/>
            <person name="Williams K.H."/>
            <person name="Hubbard S.S."/>
            <person name="Banfield J.F."/>
        </authorList>
    </citation>
    <scope>NUCLEOTIDE SEQUENCE [LARGE SCALE GENOMIC DNA]</scope>
</reference>
<evidence type="ECO:0008006" key="4">
    <source>
        <dbReference type="Google" id="ProtNLM"/>
    </source>
</evidence>
<comment type="caution">
    <text evidence="2">The sequence shown here is derived from an EMBL/GenBank/DDBJ whole genome shotgun (WGS) entry which is preliminary data.</text>
</comment>
<evidence type="ECO:0000313" key="2">
    <source>
        <dbReference type="EMBL" id="OGG03109.1"/>
    </source>
</evidence>
<dbReference type="GO" id="GO:0016787">
    <property type="term" value="F:hydrolase activity"/>
    <property type="evidence" value="ECO:0007669"/>
    <property type="project" value="UniProtKB-KW"/>
</dbReference>
<keyword evidence="1" id="KW-0378">Hydrolase</keyword>
<evidence type="ECO:0000256" key="1">
    <source>
        <dbReference type="ARBA" id="ARBA00022801"/>
    </source>
</evidence>
<evidence type="ECO:0000313" key="3">
    <source>
        <dbReference type="Proteomes" id="UP000176665"/>
    </source>
</evidence>
<dbReference type="SUPFAM" id="SSF63817">
    <property type="entry name" value="Sortase"/>
    <property type="match status" value="1"/>
</dbReference>
<gene>
    <name evidence="2" type="ORF">A2W14_04545</name>
</gene>
<protein>
    <recommendedName>
        <fullName evidence="4">Sortase</fullName>
    </recommendedName>
</protein>
<dbReference type="AlphaFoldDB" id="A0A1F5YSF4"/>
<dbReference type="STRING" id="1798371.A2W14_04545"/>
<organism evidence="2 3">
    <name type="scientific">Candidatus Gottesmanbacteria bacterium RBG_16_37_8</name>
    <dbReference type="NCBI Taxonomy" id="1798371"/>
    <lineage>
        <taxon>Bacteria</taxon>
        <taxon>Candidatus Gottesmaniibacteriota</taxon>
    </lineage>
</organism>
<dbReference type="EMBL" id="MFJA01000039">
    <property type="protein sequence ID" value="OGG03109.1"/>
    <property type="molecule type" value="Genomic_DNA"/>
</dbReference>